<dbReference type="Proteomes" id="UP001148018">
    <property type="component" value="Unassembled WGS sequence"/>
</dbReference>
<proteinExistence type="predicted"/>
<gene>
    <name evidence="1" type="ORF">NHX12_014451</name>
</gene>
<accession>A0A9Q0I3R6</accession>
<comment type="caution">
    <text evidence="1">The sequence shown here is derived from an EMBL/GenBank/DDBJ whole genome shotgun (WGS) entry which is preliminary data.</text>
</comment>
<name>A0A9Q0I3R6_9TELE</name>
<reference evidence="1" key="1">
    <citation type="submission" date="2022-07" db="EMBL/GenBank/DDBJ databases">
        <title>Chromosome-level genome of Muraenolepis orangiensis.</title>
        <authorList>
            <person name="Kim J."/>
        </authorList>
    </citation>
    <scope>NUCLEOTIDE SEQUENCE</scope>
    <source>
        <strain evidence="1">KU_S4_2022</strain>
        <tissue evidence="1">Muscle</tissue>
    </source>
</reference>
<evidence type="ECO:0000313" key="2">
    <source>
        <dbReference type="Proteomes" id="UP001148018"/>
    </source>
</evidence>
<dbReference type="EMBL" id="JANIIK010000118">
    <property type="protein sequence ID" value="KAJ3585732.1"/>
    <property type="molecule type" value="Genomic_DNA"/>
</dbReference>
<sequence length="81" mass="9362">MDPAHRSSCSQLLRHKYFTCDEFHHSFPKELELMVERDLMEPAIQGYCPSRETGILDTSTFKVHSSPQQRDVIVVNRTLLG</sequence>
<keyword evidence="2" id="KW-1185">Reference proteome</keyword>
<dbReference type="AlphaFoldDB" id="A0A9Q0I3R6"/>
<evidence type="ECO:0000313" key="1">
    <source>
        <dbReference type="EMBL" id="KAJ3585732.1"/>
    </source>
</evidence>
<organism evidence="1 2">
    <name type="scientific">Muraenolepis orangiensis</name>
    <name type="common">Patagonian moray cod</name>
    <dbReference type="NCBI Taxonomy" id="630683"/>
    <lineage>
        <taxon>Eukaryota</taxon>
        <taxon>Metazoa</taxon>
        <taxon>Chordata</taxon>
        <taxon>Craniata</taxon>
        <taxon>Vertebrata</taxon>
        <taxon>Euteleostomi</taxon>
        <taxon>Actinopterygii</taxon>
        <taxon>Neopterygii</taxon>
        <taxon>Teleostei</taxon>
        <taxon>Neoteleostei</taxon>
        <taxon>Acanthomorphata</taxon>
        <taxon>Zeiogadaria</taxon>
        <taxon>Gadariae</taxon>
        <taxon>Gadiformes</taxon>
        <taxon>Muraenolepidoidei</taxon>
        <taxon>Muraenolepididae</taxon>
        <taxon>Muraenolepis</taxon>
    </lineage>
</organism>
<protein>
    <submittedName>
        <fullName evidence="1">Uncharacterized protein</fullName>
    </submittedName>
</protein>